<keyword evidence="1" id="KW-0812">Transmembrane</keyword>
<evidence type="ECO:0000313" key="3">
    <source>
        <dbReference type="Proteomes" id="UP001262582"/>
    </source>
</evidence>
<name>A0ABU3D8Z8_9FLAO</name>
<comment type="caution">
    <text evidence="2">The sequence shown here is derived from an EMBL/GenBank/DDBJ whole genome shotgun (WGS) entry which is preliminary data.</text>
</comment>
<keyword evidence="1" id="KW-1133">Transmembrane helix</keyword>
<gene>
    <name evidence="2" type="ORF">RM539_15615</name>
</gene>
<sequence>MSSLLTTGSKFLAKGAIFRAGRKVVMNGGVLGATLGAAAGVGYLAYKIFKKQNEEEDLSKNHKEVKGDKKIVV</sequence>
<dbReference type="EMBL" id="JAVRHK010000014">
    <property type="protein sequence ID" value="MDT0678011.1"/>
    <property type="molecule type" value="Genomic_DNA"/>
</dbReference>
<reference evidence="2 3" key="1">
    <citation type="submission" date="2023-09" db="EMBL/GenBank/DDBJ databases">
        <authorList>
            <person name="Rey-Velasco X."/>
        </authorList>
    </citation>
    <scope>NUCLEOTIDE SEQUENCE [LARGE SCALE GENOMIC DNA]</scope>
    <source>
        <strain evidence="2 3">F117</strain>
    </source>
</reference>
<accession>A0ABU3D8Z8</accession>
<feature type="transmembrane region" description="Helical" evidence="1">
    <location>
        <begin position="24"/>
        <end position="46"/>
    </location>
</feature>
<evidence type="ECO:0000256" key="1">
    <source>
        <dbReference type="SAM" id="Phobius"/>
    </source>
</evidence>
<organism evidence="2 3">
    <name type="scientific">Autumnicola musiva</name>
    <dbReference type="NCBI Taxonomy" id="3075589"/>
    <lineage>
        <taxon>Bacteria</taxon>
        <taxon>Pseudomonadati</taxon>
        <taxon>Bacteroidota</taxon>
        <taxon>Flavobacteriia</taxon>
        <taxon>Flavobacteriales</taxon>
        <taxon>Flavobacteriaceae</taxon>
        <taxon>Autumnicola</taxon>
    </lineage>
</organism>
<proteinExistence type="predicted"/>
<keyword evidence="1" id="KW-0472">Membrane</keyword>
<protein>
    <submittedName>
        <fullName evidence="2">Uncharacterized protein</fullName>
    </submittedName>
</protein>
<dbReference type="RefSeq" id="WP_311504350.1">
    <property type="nucleotide sequence ID" value="NZ_JAVRHK010000014.1"/>
</dbReference>
<evidence type="ECO:0000313" key="2">
    <source>
        <dbReference type="EMBL" id="MDT0678011.1"/>
    </source>
</evidence>
<dbReference type="Proteomes" id="UP001262582">
    <property type="component" value="Unassembled WGS sequence"/>
</dbReference>
<keyword evidence="3" id="KW-1185">Reference proteome</keyword>